<evidence type="ECO:0000256" key="3">
    <source>
        <dbReference type="ARBA" id="ARBA00022729"/>
    </source>
</evidence>
<evidence type="ECO:0000256" key="6">
    <source>
        <dbReference type="SAM" id="SignalP"/>
    </source>
</evidence>
<dbReference type="GO" id="GO:0016055">
    <property type="term" value="P:Wnt signaling pathway"/>
    <property type="evidence" value="ECO:0007669"/>
    <property type="project" value="InterPro"/>
</dbReference>
<protein>
    <recommendedName>
        <fullName evidence="9">Draxin</fullName>
    </recommendedName>
</protein>
<dbReference type="PANTHER" id="PTHR28610:SF1">
    <property type="entry name" value="DRAXIN"/>
    <property type="match status" value="1"/>
</dbReference>
<dbReference type="GeneTree" id="ENSGT00940000169993"/>
<dbReference type="GO" id="GO:0007411">
    <property type="term" value="P:axon guidance"/>
    <property type="evidence" value="ECO:0007669"/>
    <property type="project" value="InterPro"/>
</dbReference>
<evidence type="ECO:0000256" key="5">
    <source>
        <dbReference type="SAM" id="MobiDB-lite"/>
    </source>
</evidence>
<feature type="signal peptide" evidence="6">
    <location>
        <begin position="1"/>
        <end position="23"/>
    </location>
</feature>
<dbReference type="Pfam" id="PF15550">
    <property type="entry name" value="Draxin"/>
    <property type="match status" value="1"/>
</dbReference>
<feature type="compositionally biased region" description="Basic residues" evidence="5">
    <location>
        <begin position="65"/>
        <end position="86"/>
    </location>
</feature>
<dbReference type="AlphaFoldDB" id="A0A8C4QLL5"/>
<dbReference type="InterPro" id="IPR029094">
    <property type="entry name" value="Draxin"/>
</dbReference>
<keyword evidence="3 6" id="KW-0732">Signal</keyword>
<dbReference type="GO" id="GO:0005576">
    <property type="term" value="C:extracellular region"/>
    <property type="evidence" value="ECO:0007669"/>
    <property type="project" value="InterPro"/>
</dbReference>
<feature type="region of interest" description="Disordered" evidence="5">
    <location>
        <begin position="59"/>
        <end position="86"/>
    </location>
</feature>
<evidence type="ECO:0000313" key="7">
    <source>
        <dbReference type="Ensembl" id="ENSEBUP00000017182.1"/>
    </source>
</evidence>
<name>A0A8C4QLL5_EPTBU</name>
<evidence type="ECO:0008006" key="9">
    <source>
        <dbReference type="Google" id="ProtNLM"/>
    </source>
</evidence>
<reference evidence="7" key="1">
    <citation type="submission" date="2025-08" db="UniProtKB">
        <authorList>
            <consortium name="Ensembl"/>
        </authorList>
    </citation>
    <scope>IDENTIFICATION</scope>
</reference>
<organism evidence="7 8">
    <name type="scientific">Eptatretus burgeri</name>
    <name type="common">Inshore hagfish</name>
    <dbReference type="NCBI Taxonomy" id="7764"/>
    <lineage>
        <taxon>Eukaryota</taxon>
        <taxon>Metazoa</taxon>
        <taxon>Chordata</taxon>
        <taxon>Craniata</taxon>
        <taxon>Vertebrata</taxon>
        <taxon>Cyclostomata</taxon>
        <taxon>Myxini</taxon>
        <taxon>Myxiniformes</taxon>
        <taxon>Myxinidae</taxon>
        <taxon>Eptatretinae</taxon>
        <taxon>Eptatretus</taxon>
    </lineage>
</organism>
<feature type="chain" id="PRO_5034069732" description="Draxin" evidence="6">
    <location>
        <begin position="24"/>
        <end position="232"/>
    </location>
</feature>
<evidence type="ECO:0000256" key="4">
    <source>
        <dbReference type="ARBA" id="ARBA00023180"/>
    </source>
</evidence>
<keyword evidence="4" id="KW-0325">Glycoprotein</keyword>
<reference evidence="7" key="2">
    <citation type="submission" date="2025-09" db="UniProtKB">
        <authorList>
            <consortium name="Ensembl"/>
        </authorList>
    </citation>
    <scope>IDENTIFICATION</scope>
</reference>
<keyword evidence="1" id="KW-0217">Developmental protein</keyword>
<dbReference type="Ensembl" id="ENSEBUT00000017757.1">
    <property type="protein sequence ID" value="ENSEBUP00000017182.1"/>
    <property type="gene ID" value="ENSEBUG00000010741.1"/>
</dbReference>
<keyword evidence="8" id="KW-1185">Reference proteome</keyword>
<evidence type="ECO:0000256" key="2">
    <source>
        <dbReference type="ARBA" id="ARBA00022525"/>
    </source>
</evidence>
<keyword evidence="2" id="KW-0964">Secreted</keyword>
<proteinExistence type="predicted"/>
<dbReference type="Proteomes" id="UP000694388">
    <property type="component" value="Unplaced"/>
</dbReference>
<dbReference type="PANTHER" id="PTHR28610">
    <property type="entry name" value="DRAXIN"/>
    <property type="match status" value="1"/>
</dbReference>
<evidence type="ECO:0000256" key="1">
    <source>
        <dbReference type="ARBA" id="ARBA00022473"/>
    </source>
</evidence>
<evidence type="ECO:0000313" key="8">
    <source>
        <dbReference type="Proteomes" id="UP000694388"/>
    </source>
</evidence>
<sequence>MVPQVLLAITIVTLWLLVAMGHCDHRPTTHPLATDSPLAPQAPRVPGAWLVGGWSEGSQGGTRVRVGKRLRRRGRRRKGKGKKGRGKMNEFTLLPFSVSTSSATAPRWHSAHEGPLLDMSLFDWTEYEDMRPRGWMEGGIESDGWCNTSIAGDAQSCHHHPDCDPGSCCDLRHQLCHQHHLDKNARCYGDCMCNKGLRCFAKFHQRSRVTRTKGRCQDPSLTNPKRGSFITS</sequence>
<accession>A0A8C4QLL5</accession>